<dbReference type="OrthoDB" id="4571795at2"/>
<dbReference type="EMBL" id="SMFR01000002">
    <property type="protein sequence ID" value="TCJ97352.1"/>
    <property type="molecule type" value="Genomic_DNA"/>
</dbReference>
<proteinExistence type="predicted"/>
<evidence type="ECO:0000313" key="3">
    <source>
        <dbReference type="Proteomes" id="UP000294856"/>
    </source>
</evidence>
<evidence type="ECO:0000313" key="2">
    <source>
        <dbReference type="EMBL" id="TCJ97352.1"/>
    </source>
</evidence>
<name>A0A4R1FU58_9NOCA</name>
<dbReference type="Proteomes" id="UP000294856">
    <property type="component" value="Unassembled WGS sequence"/>
</dbReference>
<protein>
    <submittedName>
        <fullName evidence="2">Uncharacterized protein</fullName>
    </submittedName>
</protein>
<keyword evidence="3" id="KW-1185">Reference proteome</keyword>
<gene>
    <name evidence="2" type="ORF">DFR71_3394</name>
</gene>
<evidence type="ECO:0000256" key="1">
    <source>
        <dbReference type="SAM" id="MobiDB-lite"/>
    </source>
</evidence>
<dbReference type="RefSeq" id="WP_132369871.1">
    <property type="nucleotide sequence ID" value="NZ_SMFR01000002.1"/>
</dbReference>
<feature type="compositionally biased region" description="Basic and acidic residues" evidence="1">
    <location>
        <begin position="14"/>
        <end position="34"/>
    </location>
</feature>
<accession>A0A4R1FU58</accession>
<sequence length="168" mass="17727">MSDQESGQGSGRGPGDRRFEAVERLRRKLAETRAAETAQRPGGDGPSNVVRLPRQPRRHPGEIGAASRWSPVPDGAYDPAATRPVTRAELERESGSLPIDEAAQAGTEPGGNAEHQASLLDFDASRRRRVGGEGRPGGGRRMARPRRIGPASGDGGNAGSSHPDEPGR</sequence>
<comment type="caution">
    <text evidence="2">The sequence shown here is derived from an EMBL/GenBank/DDBJ whole genome shotgun (WGS) entry which is preliminary data.</text>
</comment>
<dbReference type="AlphaFoldDB" id="A0A4R1FU58"/>
<dbReference type="STRING" id="1210063.GCA_001612665_01055"/>
<organism evidence="2 3">
    <name type="scientific">Nocardia alba</name>
    <dbReference type="NCBI Taxonomy" id="225051"/>
    <lineage>
        <taxon>Bacteria</taxon>
        <taxon>Bacillati</taxon>
        <taxon>Actinomycetota</taxon>
        <taxon>Actinomycetes</taxon>
        <taxon>Mycobacteriales</taxon>
        <taxon>Nocardiaceae</taxon>
        <taxon>Nocardia</taxon>
    </lineage>
</organism>
<feature type="region of interest" description="Disordered" evidence="1">
    <location>
        <begin position="1"/>
        <end position="168"/>
    </location>
</feature>
<reference evidence="2 3" key="1">
    <citation type="submission" date="2019-03" db="EMBL/GenBank/DDBJ databases">
        <title>Genomic Encyclopedia of Type Strains, Phase IV (KMG-IV): sequencing the most valuable type-strain genomes for metagenomic binning, comparative biology and taxonomic classification.</title>
        <authorList>
            <person name="Goeker M."/>
        </authorList>
    </citation>
    <scope>NUCLEOTIDE SEQUENCE [LARGE SCALE GENOMIC DNA]</scope>
    <source>
        <strain evidence="2 3">DSM 44684</strain>
    </source>
</reference>